<dbReference type="RefSeq" id="WP_037548118.1">
    <property type="nucleotide sequence ID" value="NZ_JNUP01000065.1"/>
</dbReference>
<dbReference type="GO" id="GO:0015577">
    <property type="term" value="F:galactitol transmembrane transporter activity"/>
    <property type="evidence" value="ECO:0007669"/>
    <property type="project" value="InterPro"/>
</dbReference>
<comment type="caution">
    <text evidence="11">The sequence shown here is derived from an EMBL/GenBank/DDBJ whole genome shotgun (WGS) entry which is preliminary data.</text>
</comment>
<keyword evidence="7 9" id="KW-1133">Transmembrane helix</keyword>
<dbReference type="GO" id="GO:0005886">
    <property type="term" value="C:plasma membrane"/>
    <property type="evidence" value="ECO:0007669"/>
    <property type="project" value="UniProtKB-SubCell"/>
</dbReference>
<dbReference type="AlphaFoldDB" id="A0A098QV03"/>
<dbReference type="PANTHER" id="PTHR37324">
    <property type="entry name" value="PTS SYSTEM GALACTITOL-SPECIFIC EIIC COMPONENT"/>
    <property type="match status" value="1"/>
</dbReference>
<keyword evidence="12" id="KW-1185">Reference proteome</keyword>
<feature type="transmembrane region" description="Helical" evidence="9">
    <location>
        <begin position="297"/>
        <end position="326"/>
    </location>
</feature>
<dbReference type="Pfam" id="PF03611">
    <property type="entry name" value="EIIC-GAT"/>
    <property type="match status" value="1"/>
</dbReference>
<keyword evidence="8 9" id="KW-0472">Membrane</keyword>
<comment type="subcellular location">
    <subcellularLocation>
        <location evidence="1">Cell membrane</location>
        <topology evidence="1">Multi-pass membrane protein</topology>
    </subcellularLocation>
</comment>
<feature type="transmembrane region" description="Helical" evidence="9">
    <location>
        <begin position="255"/>
        <end position="276"/>
    </location>
</feature>
<feature type="transmembrane region" description="Helical" evidence="9">
    <location>
        <begin position="421"/>
        <end position="441"/>
    </location>
</feature>
<evidence type="ECO:0000313" key="12">
    <source>
        <dbReference type="Proteomes" id="UP000029692"/>
    </source>
</evidence>
<evidence type="ECO:0000259" key="10">
    <source>
        <dbReference type="PROSITE" id="PS51104"/>
    </source>
</evidence>
<evidence type="ECO:0000256" key="5">
    <source>
        <dbReference type="ARBA" id="ARBA00022683"/>
    </source>
</evidence>
<feature type="transmembrane region" description="Helical" evidence="9">
    <location>
        <begin position="332"/>
        <end position="352"/>
    </location>
</feature>
<feature type="transmembrane region" description="Helical" evidence="9">
    <location>
        <begin position="43"/>
        <end position="71"/>
    </location>
</feature>
<keyword evidence="5" id="KW-0598">Phosphotransferase system</keyword>
<evidence type="ECO:0000256" key="4">
    <source>
        <dbReference type="ARBA" id="ARBA00022597"/>
    </source>
</evidence>
<feature type="transmembrane region" description="Helical" evidence="9">
    <location>
        <begin position="179"/>
        <end position="200"/>
    </location>
</feature>
<evidence type="ECO:0000256" key="2">
    <source>
        <dbReference type="ARBA" id="ARBA00022448"/>
    </source>
</evidence>
<keyword evidence="2" id="KW-0813">Transport</keyword>
<dbReference type="eggNOG" id="COG3775">
    <property type="taxonomic scope" value="Bacteria"/>
</dbReference>
<proteinExistence type="predicted"/>
<feature type="domain" description="PTS EIIC type-2" evidence="10">
    <location>
        <begin position="8"/>
        <end position="438"/>
    </location>
</feature>
<accession>A0A098QV03</accession>
<dbReference type="InterPro" id="IPR013853">
    <property type="entry name" value="EIIC-GAT"/>
</dbReference>
<evidence type="ECO:0000256" key="7">
    <source>
        <dbReference type="ARBA" id="ARBA00022989"/>
    </source>
</evidence>
<reference evidence="11 12" key="1">
    <citation type="submission" date="2014-05" db="EMBL/GenBank/DDBJ databases">
        <title>De novo Genome Sequence of Spirocheata sp.</title>
        <authorList>
            <person name="Shivani Y."/>
            <person name="Subhash Y."/>
            <person name="Tushar L."/>
            <person name="Sasikala C."/>
            <person name="Ramana C.V."/>
        </authorList>
    </citation>
    <scope>NUCLEOTIDE SEQUENCE [LARGE SCALE GENOMIC DNA]</scope>
    <source>
        <strain evidence="11 12">JC230</strain>
    </source>
</reference>
<dbReference type="InterPro" id="IPR004703">
    <property type="entry name" value="PTS_sugar-sp_permease"/>
</dbReference>
<dbReference type="EMBL" id="JNUP01000065">
    <property type="protein sequence ID" value="KGE71685.1"/>
    <property type="molecule type" value="Genomic_DNA"/>
</dbReference>
<dbReference type="InterPro" id="IPR013014">
    <property type="entry name" value="PTS_EIIC_2"/>
</dbReference>
<feature type="transmembrane region" description="Helical" evidence="9">
    <location>
        <begin position="126"/>
        <end position="159"/>
    </location>
</feature>
<dbReference type="STRING" id="1480694.DC28_10510"/>
<feature type="transmembrane region" description="Helical" evidence="9">
    <location>
        <begin position="91"/>
        <end position="114"/>
    </location>
</feature>
<evidence type="ECO:0000313" key="11">
    <source>
        <dbReference type="EMBL" id="KGE71685.1"/>
    </source>
</evidence>
<protein>
    <submittedName>
        <fullName evidence="11">PTS system galactitol-specific transporter subunit IIC</fullName>
    </submittedName>
</protein>
<evidence type="ECO:0000256" key="6">
    <source>
        <dbReference type="ARBA" id="ARBA00022692"/>
    </source>
</evidence>
<dbReference type="Proteomes" id="UP000029692">
    <property type="component" value="Unassembled WGS sequence"/>
</dbReference>
<keyword evidence="3" id="KW-1003">Cell membrane</keyword>
<gene>
    <name evidence="11" type="primary">gatC</name>
    <name evidence="11" type="ORF">DC28_10510</name>
</gene>
<dbReference type="OrthoDB" id="9787936at2"/>
<feature type="transmembrane region" description="Helical" evidence="9">
    <location>
        <begin position="359"/>
        <end position="381"/>
    </location>
</feature>
<evidence type="ECO:0000256" key="1">
    <source>
        <dbReference type="ARBA" id="ARBA00004651"/>
    </source>
</evidence>
<keyword evidence="6 9" id="KW-0812">Transmembrane</keyword>
<sequence length="454" mass="48810">MEQITQIVEYILSFKAYTMLPLIILVFSLVLRVPVKKALQASLTIAVGFVGIFMVFDFFVAALGPAVTALAERTGLDYPILDVGWPPLAAITWAYPLAAILIPLILLVNILMLLPGWTKTVNIDIWNFWHFIFMAALIVQTTGSTLLGIASALILAVITLKLADGAKPQVAEFGNLKGITISTLSALTYYPIGLVGNWLLERTPGIKHLKADPEAIRRRLGLLGEPMVLGFLIGLSLGIAGGYEVKDILELAVKIAAVVTLLPMMSGLLGRGLMIVSEEMTAFLKRRVPKLADAAMGLDIAILVGHTSVIVSAILLIPIALILAFILPGVRFIPIGDLANMVGLVAMITVAARGNVIRSVIIGIPVLIAVLYTASGLAPLFTTLAQDVGFTVPGYDGPITSFLDGGNLMRVFFLGLFQGKLWALALIPVIGLLFFFSWKILTSSRFNQPPEDTQ</sequence>
<evidence type="ECO:0000256" key="9">
    <source>
        <dbReference type="SAM" id="Phobius"/>
    </source>
</evidence>
<name>A0A098QV03_9SPIO</name>
<dbReference type="PIRSF" id="PIRSF006304">
    <property type="entry name" value="GatC"/>
    <property type="match status" value="1"/>
</dbReference>
<feature type="transmembrane region" description="Helical" evidence="9">
    <location>
        <begin position="220"/>
        <end position="243"/>
    </location>
</feature>
<evidence type="ECO:0000256" key="8">
    <source>
        <dbReference type="ARBA" id="ARBA00023136"/>
    </source>
</evidence>
<dbReference type="PANTHER" id="PTHR37324:SF2">
    <property type="entry name" value="PTS SYSTEM GALACTITOL-SPECIFIC EIIC COMPONENT"/>
    <property type="match status" value="1"/>
</dbReference>
<keyword evidence="4" id="KW-0762">Sugar transport</keyword>
<evidence type="ECO:0000256" key="3">
    <source>
        <dbReference type="ARBA" id="ARBA00022475"/>
    </source>
</evidence>
<dbReference type="GO" id="GO:0009401">
    <property type="term" value="P:phosphoenolpyruvate-dependent sugar phosphotransferase system"/>
    <property type="evidence" value="ECO:0007669"/>
    <property type="project" value="UniProtKB-KW"/>
</dbReference>
<organism evidence="11 12">
    <name type="scientific">Spirochaeta lutea</name>
    <dbReference type="NCBI Taxonomy" id="1480694"/>
    <lineage>
        <taxon>Bacteria</taxon>
        <taxon>Pseudomonadati</taxon>
        <taxon>Spirochaetota</taxon>
        <taxon>Spirochaetia</taxon>
        <taxon>Spirochaetales</taxon>
        <taxon>Spirochaetaceae</taxon>
        <taxon>Spirochaeta</taxon>
    </lineage>
</organism>
<feature type="transmembrane region" description="Helical" evidence="9">
    <location>
        <begin position="12"/>
        <end position="31"/>
    </location>
</feature>
<dbReference type="PROSITE" id="PS51104">
    <property type="entry name" value="PTS_EIIC_TYPE_2"/>
    <property type="match status" value="1"/>
</dbReference>